<comment type="caution">
    <text evidence="5">The sequence shown here is derived from an EMBL/GenBank/DDBJ whole genome shotgun (WGS) entry which is preliminary data.</text>
</comment>
<dbReference type="Gene3D" id="3.30.1950.10">
    <property type="entry name" value="wza like domain"/>
    <property type="match status" value="1"/>
</dbReference>
<sequence length="206" mass="22528">MDTIKNIKYITSFLLLSGLLLLSHSLAIATQNTTKNVTDSDYKVGPENVLVIDVYYGKKDENLSRKVRVSSKGMISFPLLGEVEVTGLTVHEIESKLTYLLEKDYLVNPQVSVFIEEYSTVSILGQVKEPGSYPIKGKITLVEVISLAGGFTKIAAVNDVKIIRTMPDGSKTTIKVKAGDIINKGTLEDDVNLHSGDIVTVAESFF</sequence>
<evidence type="ECO:0000259" key="3">
    <source>
        <dbReference type="Pfam" id="PF02563"/>
    </source>
</evidence>
<evidence type="ECO:0000313" key="5">
    <source>
        <dbReference type="EMBL" id="KJJ84491.1"/>
    </source>
</evidence>
<dbReference type="GO" id="GO:0015159">
    <property type="term" value="F:polysaccharide transmembrane transporter activity"/>
    <property type="evidence" value="ECO:0007669"/>
    <property type="project" value="InterPro"/>
</dbReference>
<dbReference type="Pfam" id="PF02563">
    <property type="entry name" value="Poly_export"/>
    <property type="match status" value="1"/>
</dbReference>
<dbReference type="Pfam" id="PF10531">
    <property type="entry name" value="SLBB"/>
    <property type="match status" value="1"/>
</dbReference>
<dbReference type="Proteomes" id="UP000033428">
    <property type="component" value="Unassembled WGS sequence"/>
</dbReference>
<evidence type="ECO:0000256" key="2">
    <source>
        <dbReference type="SAM" id="SignalP"/>
    </source>
</evidence>
<organism evidence="5 6">
    <name type="scientific">Candidatus Omnitrophus magneticus</name>
    <dbReference type="NCBI Taxonomy" id="1609969"/>
    <lineage>
        <taxon>Bacteria</taxon>
        <taxon>Pseudomonadati</taxon>
        <taxon>Candidatus Omnitrophota</taxon>
        <taxon>Candidatus Omnitrophus</taxon>
    </lineage>
</organism>
<keyword evidence="6" id="KW-1185">Reference proteome</keyword>
<reference evidence="5 6" key="1">
    <citation type="submission" date="2015-02" db="EMBL/GenBank/DDBJ databases">
        <title>Single-cell genomics of uncultivated deep-branching MTB reveals a conserved set of magnetosome genes.</title>
        <authorList>
            <person name="Kolinko S."/>
            <person name="Richter M."/>
            <person name="Glockner F.O."/>
            <person name="Brachmann A."/>
            <person name="Schuler D."/>
        </authorList>
    </citation>
    <scope>NUCLEOTIDE SEQUENCE [LARGE SCALE GENOMIC DNA]</scope>
    <source>
        <strain evidence="5">SKK-01</strain>
    </source>
</reference>
<feature type="signal peptide" evidence="2">
    <location>
        <begin position="1"/>
        <end position="29"/>
    </location>
</feature>
<protein>
    <submittedName>
        <fullName evidence="5">Polysaccharide export protein</fullName>
    </submittedName>
</protein>
<feature type="domain" description="Soluble ligand binding" evidence="4">
    <location>
        <begin position="121"/>
        <end position="174"/>
    </location>
</feature>
<evidence type="ECO:0000256" key="1">
    <source>
        <dbReference type="ARBA" id="ARBA00022729"/>
    </source>
</evidence>
<feature type="chain" id="PRO_5002437387" evidence="2">
    <location>
        <begin position="30"/>
        <end position="206"/>
    </location>
</feature>
<keyword evidence="1 2" id="KW-0732">Signal</keyword>
<dbReference type="PANTHER" id="PTHR33619:SF3">
    <property type="entry name" value="POLYSACCHARIDE EXPORT PROTEIN GFCE-RELATED"/>
    <property type="match status" value="1"/>
</dbReference>
<proteinExistence type="predicted"/>
<dbReference type="InterPro" id="IPR049712">
    <property type="entry name" value="Poly_export"/>
</dbReference>
<dbReference type="EMBL" id="JYNY01000343">
    <property type="protein sequence ID" value="KJJ84491.1"/>
    <property type="molecule type" value="Genomic_DNA"/>
</dbReference>
<name>A0A0F0CSI6_9BACT</name>
<feature type="domain" description="Polysaccharide export protein N-terminal" evidence="3">
    <location>
        <begin position="38"/>
        <end position="115"/>
    </location>
</feature>
<evidence type="ECO:0000313" key="6">
    <source>
        <dbReference type="Proteomes" id="UP000033428"/>
    </source>
</evidence>
<dbReference type="InterPro" id="IPR003715">
    <property type="entry name" value="Poly_export_N"/>
</dbReference>
<gene>
    <name evidence="5" type="ORF">OMAG_001639</name>
</gene>
<dbReference type="PANTHER" id="PTHR33619">
    <property type="entry name" value="POLYSACCHARIDE EXPORT PROTEIN GFCE-RELATED"/>
    <property type="match status" value="1"/>
</dbReference>
<dbReference type="InterPro" id="IPR019554">
    <property type="entry name" value="Soluble_ligand-bd"/>
</dbReference>
<dbReference type="AlphaFoldDB" id="A0A0F0CSI6"/>
<dbReference type="Gene3D" id="3.10.560.10">
    <property type="entry name" value="Outer membrane lipoprotein wza domain like"/>
    <property type="match status" value="1"/>
</dbReference>
<evidence type="ECO:0000259" key="4">
    <source>
        <dbReference type="Pfam" id="PF10531"/>
    </source>
</evidence>
<accession>A0A0F0CSI6</accession>